<dbReference type="Gene3D" id="2.10.270.10">
    <property type="entry name" value="Cholin Binding"/>
    <property type="match status" value="3"/>
</dbReference>
<feature type="repeat" description="Cell wall-binding" evidence="3">
    <location>
        <begin position="757"/>
        <end position="776"/>
    </location>
</feature>
<feature type="repeat" description="Cell wall-binding" evidence="3">
    <location>
        <begin position="657"/>
        <end position="676"/>
    </location>
</feature>
<gene>
    <name evidence="6" type="ORF">FYJ34_09055</name>
</gene>
<evidence type="ECO:0000256" key="4">
    <source>
        <dbReference type="SAM" id="SignalP"/>
    </source>
</evidence>
<feature type="domain" description="G5" evidence="5">
    <location>
        <begin position="531"/>
        <end position="612"/>
    </location>
</feature>
<protein>
    <recommendedName>
        <fullName evidence="5">G5 domain-containing protein</fullName>
    </recommendedName>
</protein>
<keyword evidence="7" id="KW-1185">Reference proteome</keyword>
<dbReference type="Pfam" id="PF07501">
    <property type="entry name" value="G5"/>
    <property type="match status" value="1"/>
</dbReference>
<dbReference type="InterPro" id="IPR018337">
    <property type="entry name" value="Cell_wall/Cho-bd_repeat"/>
</dbReference>
<dbReference type="EMBL" id="VULY01000018">
    <property type="protein sequence ID" value="MSR94398.1"/>
    <property type="molecule type" value="Genomic_DNA"/>
</dbReference>
<feature type="repeat" description="Cell wall-binding" evidence="3">
    <location>
        <begin position="637"/>
        <end position="656"/>
    </location>
</feature>
<feature type="signal peptide" evidence="4">
    <location>
        <begin position="1"/>
        <end position="28"/>
    </location>
</feature>
<comment type="caution">
    <text evidence="6">The sequence shown here is derived from an EMBL/GenBank/DDBJ whole genome shotgun (WGS) entry which is preliminary data.</text>
</comment>
<dbReference type="AlphaFoldDB" id="A0A6N7UTB2"/>
<name>A0A6N7UTB2_9FIRM</name>
<feature type="repeat" description="Cell wall-binding" evidence="3">
    <location>
        <begin position="677"/>
        <end position="696"/>
    </location>
</feature>
<dbReference type="InterPro" id="IPR011098">
    <property type="entry name" value="G5_dom"/>
</dbReference>
<dbReference type="PROSITE" id="PS51109">
    <property type="entry name" value="G5"/>
    <property type="match status" value="1"/>
</dbReference>
<keyword evidence="1 4" id="KW-0732">Signal</keyword>
<feature type="repeat" description="Cell wall-binding" evidence="3">
    <location>
        <begin position="737"/>
        <end position="756"/>
    </location>
</feature>
<dbReference type="RefSeq" id="WP_154478039.1">
    <property type="nucleotide sequence ID" value="NZ_VULY01000018.1"/>
</dbReference>
<feature type="repeat" description="Cell wall-binding" evidence="3">
    <location>
        <begin position="697"/>
        <end position="716"/>
    </location>
</feature>
<evidence type="ECO:0000259" key="5">
    <source>
        <dbReference type="PROSITE" id="PS51109"/>
    </source>
</evidence>
<evidence type="ECO:0000313" key="6">
    <source>
        <dbReference type="EMBL" id="MSR94398.1"/>
    </source>
</evidence>
<evidence type="ECO:0000313" key="7">
    <source>
        <dbReference type="Proteomes" id="UP000434409"/>
    </source>
</evidence>
<feature type="repeat" description="Cell wall-binding" evidence="3">
    <location>
        <begin position="717"/>
        <end position="736"/>
    </location>
</feature>
<accession>A0A6N7UTB2</accession>
<evidence type="ECO:0000256" key="1">
    <source>
        <dbReference type="ARBA" id="ARBA00022729"/>
    </source>
</evidence>
<proteinExistence type="predicted"/>
<reference evidence="6 7" key="1">
    <citation type="submission" date="2019-08" db="EMBL/GenBank/DDBJ databases">
        <title>In-depth cultivation of the pig gut microbiome towards novel bacterial diversity and tailored functional studies.</title>
        <authorList>
            <person name="Wylensek D."/>
            <person name="Hitch T.C.A."/>
            <person name="Clavel T."/>
        </authorList>
    </citation>
    <scope>NUCLEOTIDE SEQUENCE [LARGE SCALE GENOMIC DNA]</scope>
    <source>
        <strain evidence="6 7">68-1-5</strain>
    </source>
</reference>
<dbReference type="SUPFAM" id="SSF69360">
    <property type="entry name" value="Cell wall binding repeat"/>
    <property type="match status" value="1"/>
</dbReference>
<organism evidence="6 7">
    <name type="scientific">Suipraeoptans intestinalis</name>
    <dbReference type="NCBI Taxonomy" id="2606628"/>
    <lineage>
        <taxon>Bacteria</taxon>
        <taxon>Bacillati</taxon>
        <taxon>Bacillota</taxon>
        <taxon>Clostridia</taxon>
        <taxon>Lachnospirales</taxon>
        <taxon>Lachnospiraceae</taxon>
        <taxon>Suipraeoptans</taxon>
    </lineage>
</organism>
<dbReference type="SMART" id="SM01208">
    <property type="entry name" value="G5"/>
    <property type="match status" value="1"/>
</dbReference>
<dbReference type="PROSITE" id="PS51170">
    <property type="entry name" value="CW"/>
    <property type="match status" value="7"/>
</dbReference>
<evidence type="ECO:0000256" key="2">
    <source>
        <dbReference type="ARBA" id="ARBA00022737"/>
    </source>
</evidence>
<sequence length="797" mass="89170">MKKRSVFAGVLAVSVAAGSVGYGMTAEAAEKRKEIKTLVETRGYYADLTVRYEETTGQVLGILDKGASREDGSSITGYDKDRWTLAYEKSVAAFQGKTLEEIRQIDMADATSGATLSGDAIKRGVIQALGQETQTGETGNYLQPVQDTKGWDKEVTFPLHTETVPANSNFQVAKEYITLEGQEERETYYANEKGTFTGTEYILKKAKPGQKQRIVFQDKNGLYQDITITLTVSPSVKLEGGKLISDTVDVLALVGDISSVKVQEAGASYGDSYYPRAGKYVFRGDGFVNETITKSGEKKVFEPGKTYDITILTDAYSPLTFSYTATGTSLPRKKIAADQIRLEPASAPFADRTKFVIDGSQVPDSRFQVKEITGPDGQKVPFRYESTGTYFSENSNLFTRPAIGEYRLLLKDVSETYEDIEKTFQVTPVFSMEKDQMVSASETFPVSKYLGKTWGSYPKVKIREAGQQEFREYTIQEAEKIEESKDGLFTPDGRIRKTLMENGKLLFEQGKTYEIQIENSSYSNPLITYTPEGIETVTKEEVLEELPFKTKEVKDDTLYEGEKKTKREGKPGKRFRTRTYTMVDGQKVGEEVVSEEQTTEPTDRVVRIGTKKKPKEKAGWKQEKGLWYYRKADGEKATGWIEDGGQWYFLGKDGAMKTGWVKDGSNWYYLEGSGAMKTGWVKDGSNWYYLEGSGAMKTGWVKDGSNWYYLEGSGAMKTGWIKDGGNWYYLEGSGAMKTGWIKDGGSWYYLEGSGAMKIGWVKDGNNWYYLEGNGAMAANRWIGNDYVNAAGVWVRSR</sequence>
<feature type="chain" id="PRO_5026945523" description="G5 domain-containing protein" evidence="4">
    <location>
        <begin position="29"/>
        <end position="797"/>
    </location>
</feature>
<keyword evidence="2" id="KW-0677">Repeat</keyword>
<dbReference type="Pfam" id="PF01473">
    <property type="entry name" value="Choline_bind_1"/>
    <property type="match status" value="3"/>
</dbReference>
<dbReference type="Proteomes" id="UP000434409">
    <property type="component" value="Unassembled WGS sequence"/>
</dbReference>
<dbReference type="Pfam" id="PF19127">
    <property type="entry name" value="Choline_bind_3"/>
    <property type="match status" value="2"/>
</dbReference>
<dbReference type="Gene3D" id="2.20.230.10">
    <property type="entry name" value="Resuscitation-promoting factor rpfb"/>
    <property type="match status" value="1"/>
</dbReference>
<evidence type="ECO:0000256" key="3">
    <source>
        <dbReference type="PROSITE-ProRule" id="PRU00591"/>
    </source>
</evidence>